<dbReference type="SUPFAM" id="SSF53300">
    <property type="entry name" value="vWA-like"/>
    <property type="match status" value="2"/>
</dbReference>
<dbReference type="GO" id="GO:0008201">
    <property type="term" value="F:heparin binding"/>
    <property type="evidence" value="ECO:0007669"/>
    <property type="project" value="TreeGrafter"/>
</dbReference>
<feature type="domain" description="Fibronectin type-II" evidence="9">
    <location>
        <begin position="110"/>
        <end position="158"/>
    </location>
</feature>
<evidence type="ECO:0000259" key="9">
    <source>
        <dbReference type="PROSITE" id="PS51092"/>
    </source>
</evidence>
<keyword evidence="7" id="KW-0732">Signal</keyword>
<feature type="domain" description="Fibronectin type-II" evidence="9">
    <location>
        <begin position="231"/>
        <end position="279"/>
    </location>
</feature>
<evidence type="ECO:0000313" key="11">
    <source>
        <dbReference type="RefSeq" id="XP_032824057.1"/>
    </source>
</evidence>
<evidence type="ECO:0000256" key="1">
    <source>
        <dbReference type="ARBA" id="ARBA00004613"/>
    </source>
</evidence>
<sequence>MLLWLLLVWVAGVVVNTRLGSASPFREENEVELREGGKLSHMLSKRHKGGETGGAPCVFPYIYGGRKYDSCTLDGRSDNRWWCATTGNYNTDGYFGFCSFNTLPTIMGHGGGTACVFPFIYNGKTYKTCTLDGRTDGRWWCAHTGNYDTDKKYGFCTTAGIVGLGSSESRATGPTPRCVFPFVYAKQSYNGCTQAGRDDGRWWCSTTDNYDINRTWAYCSNNAMMTSGGNGGSAACMFPFLYGDKAVYECTLLGRTDSHLWCATTPNYRTDKKYGFCGRAGGYLEEPSCIFPFVYNGQSYSGCTQDGRTDGKWWCSTTANYDSDKKWIVCPVAVATAVPTVAPTATVQPKVVVSAAAGNREADFVFVVDGSEGVSAANFALLRQVLARIVAGMDVRAEATRVAVVTVGGAPRLSVALNSFSDKAHLVAAIERLGHPGGARNLGHALQFLVSDVLRPDKGSRIQQGVPQMIYVIMGGKSEDDVAMAVGQLRTMGVRVSAFGAGYQDSAALGSIATSGSLVRSWSSFQALLSDSASLTGNAIYLSESSASIVFVVDASGAVKADELQAVGRFIVSMAHRLSLGEGHTRLGVVLYGATPSTLVVPGELSSAQQVEAKLAGGLRLMGGATNTGAALTFALNSVMTAEPPKIPKSIVLVTWGPSSDDVSAVPALLQQHAVSMLAIGVRGANQGQLDVLASRGGKAFQISSGSLLLQLQGQILTRTLYIASDVTIHYLDRGKIEMEEYEEGAVINCADADLNELKNSGFNVVCQKNTEVWK</sequence>
<feature type="disulfide bond" evidence="6">
    <location>
        <begin position="250"/>
        <end position="277"/>
    </location>
</feature>
<dbReference type="PANTHER" id="PTHR22918">
    <property type="entry name" value="SEMINAL PLASMA PROTEIN"/>
    <property type="match status" value="1"/>
</dbReference>
<dbReference type="Pfam" id="PF00092">
    <property type="entry name" value="VWA"/>
    <property type="match status" value="2"/>
</dbReference>
<keyword evidence="3" id="KW-0964">Secreted</keyword>
<dbReference type="AlphaFoldDB" id="A0AAJ7TWS6"/>
<feature type="disulfide bond" evidence="6">
    <location>
        <begin position="71"/>
        <end position="98"/>
    </location>
</feature>
<evidence type="ECO:0000256" key="6">
    <source>
        <dbReference type="PROSITE-ProRule" id="PRU00479"/>
    </source>
</evidence>
<feature type="disulfide bond" evidence="6">
    <location>
        <begin position="192"/>
        <end position="219"/>
    </location>
</feature>
<dbReference type="InterPro" id="IPR002035">
    <property type="entry name" value="VWF_A"/>
</dbReference>
<feature type="domain" description="VWFA" evidence="8">
    <location>
        <begin position="548"/>
        <end position="716"/>
    </location>
</feature>
<dbReference type="SUPFAM" id="SSF57440">
    <property type="entry name" value="Kringle-like"/>
    <property type="match status" value="5"/>
</dbReference>
<dbReference type="CDD" id="cd00062">
    <property type="entry name" value="FN2"/>
    <property type="match status" value="5"/>
</dbReference>
<feature type="disulfide bond" evidence="6">
    <location>
        <begin position="115"/>
        <end position="141"/>
    </location>
</feature>
<feature type="domain" description="Fibronectin type-II" evidence="9">
    <location>
        <begin position="52"/>
        <end position="100"/>
    </location>
</feature>
<feature type="domain" description="Fibronectin type-II" evidence="9">
    <location>
        <begin position="284"/>
        <end position="332"/>
    </location>
</feature>
<evidence type="ECO:0000256" key="4">
    <source>
        <dbReference type="ARBA" id="ARBA00022737"/>
    </source>
</evidence>
<dbReference type="Pfam" id="PF00040">
    <property type="entry name" value="fn2"/>
    <property type="match status" value="5"/>
</dbReference>
<dbReference type="RefSeq" id="XP_032824057.1">
    <property type="nucleotide sequence ID" value="XM_032968166.1"/>
</dbReference>
<dbReference type="SMART" id="SM00059">
    <property type="entry name" value="FN2"/>
    <property type="match status" value="5"/>
</dbReference>
<dbReference type="GO" id="GO:0048240">
    <property type="term" value="P:sperm capacitation"/>
    <property type="evidence" value="ECO:0007669"/>
    <property type="project" value="TreeGrafter"/>
</dbReference>
<dbReference type="FunFam" id="2.10.10.10:FF:000001">
    <property type="entry name" value="Fibronectin 1a isoform 1"/>
    <property type="match status" value="2"/>
</dbReference>
<accession>A0AAJ7TWS6</accession>
<dbReference type="InterPro" id="IPR013806">
    <property type="entry name" value="Kringle-like"/>
</dbReference>
<proteinExistence type="inferred from homology"/>
<feature type="disulfide bond" evidence="6">
    <location>
        <begin position="303"/>
        <end position="330"/>
    </location>
</feature>
<evidence type="ECO:0000256" key="7">
    <source>
        <dbReference type="SAM" id="SignalP"/>
    </source>
</evidence>
<dbReference type="KEGG" id="pmrn:116950430"/>
<dbReference type="FunFam" id="2.10.10.10:FF:000003">
    <property type="entry name" value="binder of sperm protein homolog 1"/>
    <property type="match status" value="2"/>
</dbReference>
<dbReference type="SMART" id="SM00327">
    <property type="entry name" value="VWA"/>
    <property type="match status" value="2"/>
</dbReference>
<feature type="domain" description="Fibronectin type-II" evidence="9">
    <location>
        <begin position="173"/>
        <end position="221"/>
    </location>
</feature>
<gene>
    <name evidence="11" type="primary">LOC116950430</name>
</gene>
<dbReference type="PROSITE" id="PS51092">
    <property type="entry name" value="FN2_2"/>
    <property type="match status" value="5"/>
</dbReference>
<dbReference type="GO" id="GO:0005576">
    <property type="term" value="C:extracellular region"/>
    <property type="evidence" value="ECO:0007669"/>
    <property type="project" value="UniProtKB-SubCell"/>
</dbReference>
<dbReference type="PRINTS" id="PR00013">
    <property type="entry name" value="FNTYPEII"/>
</dbReference>
<dbReference type="InterPro" id="IPR000562">
    <property type="entry name" value="FN_type2_dom"/>
</dbReference>
<name>A0AAJ7TWS6_PETMA</name>
<feature type="disulfide bond" evidence="6">
    <location>
        <begin position="178"/>
        <end position="204"/>
    </location>
</feature>
<feature type="signal peptide" evidence="7">
    <location>
        <begin position="1"/>
        <end position="22"/>
    </location>
</feature>
<keyword evidence="4" id="KW-0677">Repeat</keyword>
<evidence type="ECO:0000256" key="2">
    <source>
        <dbReference type="ARBA" id="ARBA00010011"/>
    </source>
</evidence>
<keyword evidence="10" id="KW-1185">Reference proteome</keyword>
<dbReference type="InterPro" id="IPR036465">
    <property type="entry name" value="vWFA_dom_sf"/>
</dbReference>
<reference evidence="11" key="1">
    <citation type="submission" date="2025-08" db="UniProtKB">
        <authorList>
            <consortium name="RefSeq"/>
        </authorList>
    </citation>
    <scope>IDENTIFICATION</scope>
    <source>
        <tissue evidence="11">Sperm</tissue>
    </source>
</reference>
<evidence type="ECO:0000259" key="8">
    <source>
        <dbReference type="PROSITE" id="PS50234"/>
    </source>
</evidence>
<dbReference type="PROSITE" id="PS50234">
    <property type="entry name" value="VWFA"/>
    <property type="match status" value="2"/>
</dbReference>
<dbReference type="PROSITE" id="PS00023">
    <property type="entry name" value="FN2_1"/>
    <property type="match status" value="1"/>
</dbReference>
<feature type="chain" id="PRO_5042534575" evidence="7">
    <location>
        <begin position="23"/>
        <end position="775"/>
    </location>
</feature>
<dbReference type="Proteomes" id="UP001318040">
    <property type="component" value="Chromosome 39"/>
</dbReference>
<keyword evidence="5 6" id="KW-1015">Disulfide bond</keyword>
<feature type="disulfide bond" evidence="6">
    <location>
        <begin position="57"/>
        <end position="83"/>
    </location>
</feature>
<dbReference type="GeneID" id="116950430"/>
<evidence type="ECO:0000313" key="10">
    <source>
        <dbReference type="Proteomes" id="UP001318040"/>
    </source>
</evidence>
<feature type="disulfide bond" evidence="6">
    <location>
        <begin position="236"/>
        <end position="262"/>
    </location>
</feature>
<dbReference type="InterPro" id="IPR036943">
    <property type="entry name" value="FN_type2_sf"/>
</dbReference>
<feature type="disulfide bond" evidence="6">
    <location>
        <begin position="129"/>
        <end position="156"/>
    </location>
</feature>
<feature type="domain" description="VWFA" evidence="8">
    <location>
        <begin position="363"/>
        <end position="540"/>
    </location>
</feature>
<evidence type="ECO:0000256" key="3">
    <source>
        <dbReference type="ARBA" id="ARBA00022525"/>
    </source>
</evidence>
<organism evidence="10 11">
    <name type="scientific">Petromyzon marinus</name>
    <name type="common">Sea lamprey</name>
    <dbReference type="NCBI Taxonomy" id="7757"/>
    <lineage>
        <taxon>Eukaryota</taxon>
        <taxon>Metazoa</taxon>
        <taxon>Chordata</taxon>
        <taxon>Craniata</taxon>
        <taxon>Vertebrata</taxon>
        <taxon>Cyclostomata</taxon>
        <taxon>Hyperoartia</taxon>
        <taxon>Petromyzontiformes</taxon>
        <taxon>Petromyzontidae</taxon>
        <taxon>Petromyzon</taxon>
    </lineage>
</organism>
<dbReference type="GO" id="GO:0009986">
    <property type="term" value="C:cell surface"/>
    <property type="evidence" value="ECO:0007669"/>
    <property type="project" value="TreeGrafter"/>
</dbReference>
<feature type="disulfide bond" evidence="6">
    <location>
        <begin position="289"/>
        <end position="315"/>
    </location>
</feature>
<evidence type="ECO:0000256" key="5">
    <source>
        <dbReference type="ARBA" id="ARBA00023157"/>
    </source>
</evidence>
<dbReference type="Gene3D" id="2.10.10.10">
    <property type="entry name" value="Fibronectin, type II, collagen-binding"/>
    <property type="match status" value="5"/>
</dbReference>
<comment type="subcellular location">
    <subcellularLocation>
        <location evidence="1">Secreted</location>
    </subcellularLocation>
</comment>
<dbReference type="PANTHER" id="PTHR22918:SF1">
    <property type="entry name" value="FIBRONECTIN TYPE-II DOMAIN-CONTAINING PROTEIN"/>
    <property type="match status" value="1"/>
</dbReference>
<protein>
    <submittedName>
        <fullName evidence="11">Collagen alpha-3(VI) chain-like</fullName>
    </submittedName>
</protein>
<dbReference type="Gene3D" id="3.40.50.410">
    <property type="entry name" value="von Willebrand factor, type A domain"/>
    <property type="match status" value="2"/>
</dbReference>
<dbReference type="InterPro" id="IPR051666">
    <property type="entry name" value="SP_Capacitation_Regulator"/>
</dbReference>
<comment type="similarity">
    <text evidence="2">Belongs to the seminal plasma protein family.</text>
</comment>